<sequence>MEKLITFLKEVKVELSKVSWPTKKQTAVYTAVVIGMSLLLAIFLGFLDFVFEYLIKLINA</sequence>
<dbReference type="PANTHER" id="PTHR33910">
    <property type="entry name" value="PROTEIN TRANSLOCASE SUBUNIT SECE"/>
    <property type="match status" value="1"/>
</dbReference>
<evidence type="ECO:0000256" key="2">
    <source>
        <dbReference type="ARBA" id="ARBA00022448"/>
    </source>
</evidence>
<keyword evidence="7 9" id="KW-0811">Translocation</keyword>
<evidence type="ECO:0000256" key="1">
    <source>
        <dbReference type="ARBA" id="ARBA00004370"/>
    </source>
</evidence>
<comment type="subunit">
    <text evidence="9">Component of the Sec protein translocase complex. Heterotrimer consisting of SecY, SecE and SecG subunits. The heterotrimers can form oligomers, although 1 heterotrimer is thought to be able to translocate proteins. Interacts with the ribosome. Interacts with SecDF, and other proteins may be involved. Interacts with SecA.</text>
</comment>
<evidence type="ECO:0000256" key="9">
    <source>
        <dbReference type="HAMAP-Rule" id="MF_00422"/>
    </source>
</evidence>
<proteinExistence type="inferred from homology"/>
<dbReference type="GO" id="GO:0065002">
    <property type="term" value="P:intracellular protein transmembrane transport"/>
    <property type="evidence" value="ECO:0007669"/>
    <property type="project" value="UniProtKB-UniRule"/>
</dbReference>
<dbReference type="GO" id="GO:0005886">
    <property type="term" value="C:plasma membrane"/>
    <property type="evidence" value="ECO:0007669"/>
    <property type="project" value="UniProtKB-SubCell"/>
</dbReference>
<evidence type="ECO:0000256" key="8">
    <source>
        <dbReference type="ARBA" id="ARBA00023136"/>
    </source>
</evidence>
<keyword evidence="4 9" id="KW-0812">Transmembrane</keyword>
<dbReference type="Proteomes" id="UP000034764">
    <property type="component" value="Unassembled WGS sequence"/>
</dbReference>
<dbReference type="InterPro" id="IPR001901">
    <property type="entry name" value="Translocase_SecE/Sec61-g"/>
</dbReference>
<dbReference type="Gene3D" id="1.20.5.1030">
    <property type="entry name" value="Preprotein translocase secy subunit"/>
    <property type="match status" value="1"/>
</dbReference>
<keyword evidence="5 9" id="KW-0653">Protein transport</keyword>
<dbReference type="InterPro" id="IPR005807">
    <property type="entry name" value="SecE_bac"/>
</dbReference>
<dbReference type="InterPro" id="IPR038379">
    <property type="entry name" value="SecE_sf"/>
</dbReference>
<comment type="similarity">
    <text evidence="9">Belongs to the SecE/SEC61-gamma family.</text>
</comment>
<dbReference type="Pfam" id="PF00584">
    <property type="entry name" value="SecE"/>
    <property type="match status" value="1"/>
</dbReference>
<dbReference type="GO" id="GO:0009306">
    <property type="term" value="P:protein secretion"/>
    <property type="evidence" value="ECO:0007669"/>
    <property type="project" value="UniProtKB-UniRule"/>
</dbReference>
<dbReference type="AlphaFoldDB" id="A0A0G0P6N1"/>
<accession>A0A0G0P6N1</accession>
<protein>
    <recommendedName>
        <fullName evidence="9">Protein translocase subunit SecE</fullName>
    </recommendedName>
</protein>
<dbReference type="NCBIfam" id="TIGR00964">
    <property type="entry name" value="secE_bact"/>
    <property type="match status" value="1"/>
</dbReference>
<evidence type="ECO:0000313" key="11">
    <source>
        <dbReference type="Proteomes" id="UP000034764"/>
    </source>
</evidence>
<comment type="subcellular location">
    <subcellularLocation>
        <location evidence="9">Cell membrane</location>
        <topology evidence="9">Single-pass membrane protein</topology>
    </subcellularLocation>
    <subcellularLocation>
        <location evidence="1">Membrane</location>
    </subcellularLocation>
</comment>
<gene>
    <name evidence="9" type="primary">secE</name>
    <name evidence="10" type="ORF">UT53_C0004G0012</name>
</gene>
<keyword evidence="8 9" id="KW-0472">Membrane</keyword>
<evidence type="ECO:0000256" key="7">
    <source>
        <dbReference type="ARBA" id="ARBA00023010"/>
    </source>
</evidence>
<name>A0A0G0P6N1_9BACT</name>
<comment type="caution">
    <text evidence="10">The sequence shown here is derived from an EMBL/GenBank/DDBJ whole genome shotgun (WGS) entry which is preliminary data.</text>
</comment>
<feature type="transmembrane region" description="Helical" evidence="9">
    <location>
        <begin position="27"/>
        <end position="51"/>
    </location>
</feature>
<dbReference type="GO" id="GO:0006605">
    <property type="term" value="P:protein targeting"/>
    <property type="evidence" value="ECO:0007669"/>
    <property type="project" value="UniProtKB-UniRule"/>
</dbReference>
<organism evidence="10 11">
    <name type="scientific">Candidatus Yanofskybacteria bacterium GW2011_GWD2_39_48</name>
    <dbReference type="NCBI Taxonomy" id="1619031"/>
    <lineage>
        <taxon>Bacteria</taxon>
        <taxon>Candidatus Yanofskyibacteriota</taxon>
    </lineage>
</organism>
<evidence type="ECO:0000256" key="3">
    <source>
        <dbReference type="ARBA" id="ARBA00022475"/>
    </source>
</evidence>
<dbReference type="GO" id="GO:0008320">
    <property type="term" value="F:protein transmembrane transporter activity"/>
    <property type="evidence" value="ECO:0007669"/>
    <property type="project" value="UniProtKB-UniRule"/>
</dbReference>
<reference evidence="10 11" key="1">
    <citation type="journal article" date="2015" name="Nature">
        <title>rRNA introns, odd ribosomes, and small enigmatic genomes across a large radiation of phyla.</title>
        <authorList>
            <person name="Brown C.T."/>
            <person name="Hug L.A."/>
            <person name="Thomas B.C."/>
            <person name="Sharon I."/>
            <person name="Castelle C.J."/>
            <person name="Singh A."/>
            <person name="Wilkins M.J."/>
            <person name="Williams K.H."/>
            <person name="Banfield J.F."/>
        </authorList>
    </citation>
    <scope>NUCLEOTIDE SEQUENCE [LARGE SCALE GENOMIC DNA]</scope>
</reference>
<dbReference type="GO" id="GO:0043952">
    <property type="term" value="P:protein transport by the Sec complex"/>
    <property type="evidence" value="ECO:0007669"/>
    <property type="project" value="UniProtKB-UniRule"/>
</dbReference>
<evidence type="ECO:0000313" key="10">
    <source>
        <dbReference type="EMBL" id="KKR23914.1"/>
    </source>
</evidence>
<dbReference type="PROSITE" id="PS01067">
    <property type="entry name" value="SECE_SEC61G"/>
    <property type="match status" value="1"/>
</dbReference>
<dbReference type="HAMAP" id="MF_00422">
    <property type="entry name" value="SecE"/>
    <property type="match status" value="1"/>
</dbReference>
<dbReference type="EMBL" id="LBXD01000004">
    <property type="protein sequence ID" value="KKR23914.1"/>
    <property type="molecule type" value="Genomic_DNA"/>
</dbReference>
<evidence type="ECO:0000256" key="5">
    <source>
        <dbReference type="ARBA" id="ARBA00022927"/>
    </source>
</evidence>
<evidence type="ECO:0000256" key="4">
    <source>
        <dbReference type="ARBA" id="ARBA00022692"/>
    </source>
</evidence>
<keyword evidence="3 9" id="KW-1003">Cell membrane</keyword>
<dbReference type="PANTHER" id="PTHR33910:SF1">
    <property type="entry name" value="PROTEIN TRANSLOCASE SUBUNIT SECE"/>
    <property type="match status" value="1"/>
</dbReference>
<comment type="function">
    <text evidence="9">Essential subunit of the Sec protein translocation channel SecYEG. Clamps together the 2 halves of SecY. May contact the channel plug during translocation.</text>
</comment>
<keyword evidence="6 9" id="KW-1133">Transmembrane helix</keyword>
<evidence type="ECO:0000256" key="6">
    <source>
        <dbReference type="ARBA" id="ARBA00022989"/>
    </source>
</evidence>
<keyword evidence="2 9" id="KW-0813">Transport</keyword>